<keyword evidence="4" id="KW-1003">Cell membrane</keyword>
<evidence type="ECO:0000256" key="6">
    <source>
        <dbReference type="ARBA" id="ARBA00022692"/>
    </source>
</evidence>
<dbReference type="InterPro" id="IPR005503">
    <property type="entry name" value="FliL"/>
</dbReference>
<evidence type="ECO:0000256" key="7">
    <source>
        <dbReference type="ARBA" id="ARBA00022779"/>
    </source>
</evidence>
<comment type="subcellular location">
    <subcellularLocation>
        <location evidence="10">Cell inner membrane</location>
    </subcellularLocation>
    <subcellularLocation>
        <location evidence="2">Cell membrane</location>
        <topology evidence="2">Single-pass membrane protein</topology>
    </subcellularLocation>
</comment>
<keyword evidence="9 10" id="KW-0472">Membrane</keyword>
<name>A0A1M4XM92_VIBGA</name>
<proteinExistence type="inferred from homology"/>
<gene>
    <name evidence="11" type="ORF">SAMN02745781_01100</name>
</gene>
<dbReference type="EMBL" id="FQUH01000004">
    <property type="protein sequence ID" value="SHE94541.1"/>
    <property type="molecule type" value="Genomic_DNA"/>
</dbReference>
<dbReference type="PANTHER" id="PTHR35091">
    <property type="entry name" value="FLAGELLAR PROTEIN FLIL"/>
    <property type="match status" value="1"/>
</dbReference>
<evidence type="ECO:0000256" key="1">
    <source>
        <dbReference type="ARBA" id="ARBA00002254"/>
    </source>
</evidence>
<dbReference type="GO" id="GO:0009425">
    <property type="term" value="C:bacterial-type flagellum basal body"/>
    <property type="evidence" value="ECO:0007669"/>
    <property type="project" value="InterPro"/>
</dbReference>
<dbReference type="GO" id="GO:0005886">
    <property type="term" value="C:plasma membrane"/>
    <property type="evidence" value="ECO:0007669"/>
    <property type="project" value="UniProtKB-SubCell"/>
</dbReference>
<dbReference type="AlphaFoldDB" id="A0A1M4XM92"/>
<keyword evidence="11" id="KW-0966">Cell projection</keyword>
<keyword evidence="10" id="KW-0997">Cell inner membrane</keyword>
<evidence type="ECO:0000313" key="12">
    <source>
        <dbReference type="Proteomes" id="UP000184159"/>
    </source>
</evidence>
<organism evidence="11 12">
    <name type="scientific">Vibrio gazogenes DSM 21264 = NBRC 103151</name>
    <dbReference type="NCBI Taxonomy" id="1123492"/>
    <lineage>
        <taxon>Bacteria</taxon>
        <taxon>Pseudomonadati</taxon>
        <taxon>Pseudomonadota</taxon>
        <taxon>Gammaproteobacteria</taxon>
        <taxon>Vibrionales</taxon>
        <taxon>Vibrionaceae</taxon>
        <taxon>Vibrio</taxon>
    </lineage>
</organism>
<keyword evidence="11" id="KW-0282">Flagellum</keyword>
<feature type="transmembrane region" description="Helical" evidence="10">
    <location>
        <begin position="18"/>
        <end position="40"/>
    </location>
</feature>
<evidence type="ECO:0000256" key="8">
    <source>
        <dbReference type="ARBA" id="ARBA00022989"/>
    </source>
</evidence>
<dbReference type="Proteomes" id="UP000184159">
    <property type="component" value="Unassembled WGS sequence"/>
</dbReference>
<protein>
    <recommendedName>
        <fullName evidence="10">Flagellar protein FliL</fullName>
    </recommendedName>
</protein>
<comment type="function">
    <text evidence="1 10">Controls the rotational direction of flagella during chemotaxis.</text>
</comment>
<evidence type="ECO:0000256" key="2">
    <source>
        <dbReference type="ARBA" id="ARBA00004162"/>
    </source>
</evidence>
<dbReference type="RefSeq" id="WP_072956584.1">
    <property type="nucleotide sequence ID" value="NZ_FQUH01000004.1"/>
</dbReference>
<keyword evidence="5 10" id="KW-0145">Chemotaxis</keyword>
<accession>A0A1M4XM92</accession>
<keyword evidence="12" id="KW-1185">Reference proteome</keyword>
<evidence type="ECO:0000313" key="11">
    <source>
        <dbReference type="EMBL" id="SHE94541.1"/>
    </source>
</evidence>
<reference evidence="12" key="1">
    <citation type="submission" date="2016-11" db="EMBL/GenBank/DDBJ databases">
        <authorList>
            <person name="Varghese N."/>
            <person name="Submissions S."/>
        </authorList>
    </citation>
    <scope>NUCLEOTIDE SEQUENCE [LARGE SCALE GENOMIC DNA]</scope>
    <source>
        <strain evidence="12">DSM 21264</strain>
    </source>
</reference>
<comment type="similarity">
    <text evidence="3 10">Belongs to the FliL family.</text>
</comment>
<evidence type="ECO:0000256" key="5">
    <source>
        <dbReference type="ARBA" id="ARBA00022500"/>
    </source>
</evidence>
<dbReference type="NCBIfam" id="NF004285">
    <property type="entry name" value="PRK05696.1"/>
    <property type="match status" value="1"/>
</dbReference>
<dbReference type="GO" id="GO:0006935">
    <property type="term" value="P:chemotaxis"/>
    <property type="evidence" value="ECO:0007669"/>
    <property type="project" value="UniProtKB-KW"/>
</dbReference>
<evidence type="ECO:0000256" key="10">
    <source>
        <dbReference type="RuleBase" id="RU364125"/>
    </source>
</evidence>
<evidence type="ECO:0000256" key="9">
    <source>
        <dbReference type="ARBA" id="ARBA00023136"/>
    </source>
</evidence>
<sequence length="169" mass="18442">MADENGVADNAFGGKKKLLIIIIALVVLLMVGGGAAFFMMGSDEESPSAEPEQSVVKEAGNNNEPVAYVSLPQPFVFNVTGDKRDRMVQIKVQLMVRGSDNENQARYHSPLIESSLLSTFASATVEQLRSPNGRIELRDRATKDIQTALTKAVGEPVIERVLFTDFVMQ</sequence>
<evidence type="ECO:0000256" key="3">
    <source>
        <dbReference type="ARBA" id="ARBA00008281"/>
    </source>
</evidence>
<dbReference type="PANTHER" id="PTHR35091:SF2">
    <property type="entry name" value="FLAGELLAR PROTEIN FLIL"/>
    <property type="match status" value="1"/>
</dbReference>
<keyword evidence="11" id="KW-0969">Cilium</keyword>
<dbReference type="Pfam" id="PF03748">
    <property type="entry name" value="FliL"/>
    <property type="match status" value="1"/>
</dbReference>
<evidence type="ECO:0000256" key="4">
    <source>
        <dbReference type="ARBA" id="ARBA00022475"/>
    </source>
</evidence>
<keyword evidence="8 10" id="KW-1133">Transmembrane helix</keyword>
<dbReference type="GO" id="GO:0071978">
    <property type="term" value="P:bacterial-type flagellum-dependent swarming motility"/>
    <property type="evidence" value="ECO:0007669"/>
    <property type="project" value="TreeGrafter"/>
</dbReference>
<keyword evidence="7 10" id="KW-0283">Flagellar rotation</keyword>
<keyword evidence="6 10" id="KW-0812">Transmembrane</keyword>